<name>A0AAV3RNN3_LITER</name>
<feature type="compositionally biased region" description="Polar residues" evidence="1">
    <location>
        <begin position="23"/>
        <end position="48"/>
    </location>
</feature>
<dbReference type="AlphaFoldDB" id="A0AAV3RNN3"/>
<evidence type="ECO:0000256" key="1">
    <source>
        <dbReference type="SAM" id="MobiDB-lite"/>
    </source>
</evidence>
<feature type="compositionally biased region" description="Basic and acidic residues" evidence="1">
    <location>
        <begin position="55"/>
        <end position="66"/>
    </location>
</feature>
<comment type="caution">
    <text evidence="2">The sequence shown here is derived from an EMBL/GenBank/DDBJ whole genome shotgun (WGS) entry which is preliminary data.</text>
</comment>
<feature type="region of interest" description="Disordered" evidence="1">
    <location>
        <begin position="17"/>
        <end position="96"/>
    </location>
</feature>
<evidence type="ECO:0000313" key="2">
    <source>
        <dbReference type="EMBL" id="GAA0183099.1"/>
    </source>
</evidence>
<reference evidence="2 3" key="1">
    <citation type="submission" date="2024-01" db="EMBL/GenBank/DDBJ databases">
        <title>The complete chloroplast genome sequence of Lithospermum erythrorhizon: insights into the phylogenetic relationship among Boraginaceae species and the maternal lineages of purple gromwells.</title>
        <authorList>
            <person name="Okada T."/>
            <person name="Watanabe K."/>
        </authorList>
    </citation>
    <scope>NUCLEOTIDE SEQUENCE [LARGE SCALE GENOMIC DNA]</scope>
</reference>
<sequence>MRLHVCQSQLLIQKTTTHEATRPWTNRTLNGGQRKNRLARTNTGSPITGNLLALKPRESQHGEVEGGGRVSPSKSVARKSLESVRASGRPQHGPQE</sequence>
<evidence type="ECO:0000313" key="3">
    <source>
        <dbReference type="Proteomes" id="UP001454036"/>
    </source>
</evidence>
<dbReference type="Proteomes" id="UP001454036">
    <property type="component" value="Unassembled WGS sequence"/>
</dbReference>
<protein>
    <submittedName>
        <fullName evidence="2">Uncharacterized protein</fullName>
    </submittedName>
</protein>
<keyword evidence="3" id="KW-1185">Reference proteome</keyword>
<accession>A0AAV3RNN3</accession>
<gene>
    <name evidence="2" type="ORF">LIER_30572</name>
</gene>
<dbReference type="EMBL" id="BAABME010011010">
    <property type="protein sequence ID" value="GAA0183099.1"/>
    <property type="molecule type" value="Genomic_DNA"/>
</dbReference>
<organism evidence="2 3">
    <name type="scientific">Lithospermum erythrorhizon</name>
    <name type="common">Purple gromwell</name>
    <name type="synonym">Lithospermum officinale var. erythrorhizon</name>
    <dbReference type="NCBI Taxonomy" id="34254"/>
    <lineage>
        <taxon>Eukaryota</taxon>
        <taxon>Viridiplantae</taxon>
        <taxon>Streptophyta</taxon>
        <taxon>Embryophyta</taxon>
        <taxon>Tracheophyta</taxon>
        <taxon>Spermatophyta</taxon>
        <taxon>Magnoliopsida</taxon>
        <taxon>eudicotyledons</taxon>
        <taxon>Gunneridae</taxon>
        <taxon>Pentapetalae</taxon>
        <taxon>asterids</taxon>
        <taxon>lamiids</taxon>
        <taxon>Boraginales</taxon>
        <taxon>Boraginaceae</taxon>
        <taxon>Boraginoideae</taxon>
        <taxon>Lithospermeae</taxon>
        <taxon>Lithospermum</taxon>
    </lineage>
</organism>
<proteinExistence type="predicted"/>